<organism evidence="3 6">
    <name type="scientific">Gallid alphaherpesvirus 3</name>
    <dbReference type="NCBI Taxonomy" id="35250"/>
    <lineage>
        <taxon>Viruses</taxon>
        <taxon>Duplodnaviria</taxon>
        <taxon>Heunggongvirae</taxon>
        <taxon>Peploviricota</taxon>
        <taxon>Herviviricetes</taxon>
        <taxon>Herpesvirales</taxon>
        <taxon>Orthoherpesviridae</taxon>
        <taxon>Alphaherpesvirinae</taxon>
        <taxon>Mardivirus</taxon>
        <taxon>Mardivirus gallidalpha3</taxon>
    </lineage>
</organism>
<accession>Q9DHA5</accession>
<evidence type="ECO:0000313" key="4">
    <source>
        <dbReference type="EMBL" id="QEY02296.1"/>
    </source>
</evidence>
<dbReference type="EMBL" id="MH939248">
    <property type="protein sequence ID" value="QEY02297.1"/>
    <property type="molecule type" value="Genomic_DNA"/>
</dbReference>
<dbReference type="KEGG" id="vg:80532829"/>
<evidence type="ECO:0000313" key="2">
    <source>
        <dbReference type="EMBL" id="AEI00190.1"/>
    </source>
</evidence>
<dbReference type="EMBL" id="AB049735">
    <property type="protein sequence ID" value="BAB16498.1"/>
    <property type="molecule type" value="Genomic_DNA"/>
</dbReference>
<feature type="compositionally biased region" description="Polar residues" evidence="1">
    <location>
        <begin position="97"/>
        <end position="106"/>
    </location>
</feature>
<sequence>MLPPTRTDTYSPLTIQHIAVRFTDIPPSPPNRTLHSGSLKVALRSHIPPTPLRWSGVRRPLTQHRTPYHGPSERRANSHAGRGHESCARTGSWAAVLSSSDGQPTSKPLGLPIRPE</sequence>
<evidence type="ECO:0000313" key="5">
    <source>
        <dbReference type="Proteomes" id="UP000095860"/>
    </source>
</evidence>
<dbReference type="EMBL" id="MH939248">
    <property type="protein sequence ID" value="QEY02296.1"/>
    <property type="molecule type" value="Genomic_DNA"/>
</dbReference>
<feature type="compositionally biased region" description="Basic and acidic residues" evidence="1">
    <location>
        <begin position="71"/>
        <end position="87"/>
    </location>
</feature>
<dbReference type="Proteomes" id="UP000181057">
    <property type="component" value="Segment"/>
</dbReference>
<gene>
    <name evidence="3" type="primary">R-LORF3</name>
</gene>
<dbReference type="RefSeq" id="YP_010795669.1">
    <property type="nucleotide sequence ID" value="NC_075702.1"/>
</dbReference>
<evidence type="ECO:0000256" key="1">
    <source>
        <dbReference type="SAM" id="MobiDB-lite"/>
    </source>
</evidence>
<feature type="region of interest" description="Disordered" evidence="1">
    <location>
        <begin position="49"/>
        <end position="116"/>
    </location>
</feature>
<dbReference type="EMBL" id="HQ840738">
    <property type="protein sequence ID" value="AEI00190.1"/>
    <property type="molecule type" value="Genomic_DNA"/>
</dbReference>
<evidence type="ECO:0000313" key="3">
    <source>
        <dbReference type="EMBL" id="BAB16577.1"/>
    </source>
</evidence>
<name>Q9DHA5_9ALPH</name>
<dbReference type="RefSeq" id="YP_010795581.1">
    <property type="nucleotide sequence ID" value="NC_075702.1"/>
</dbReference>
<keyword evidence="5" id="KW-1185">Reference proteome</keyword>
<accession>F8TC67</accession>
<reference evidence="3 6" key="1">
    <citation type="journal article" date="2001" name="Curr. Top. Microbiol. Immunol.">
        <title>A complete genomic DNA sequence of Marek's disease virus type 2, strain HPRS24.</title>
        <authorList>
            <person name="Izumiya Y."/>
            <person name="Jang H.K."/>
            <person name="Ono M."/>
            <person name="Mikami T."/>
        </authorList>
    </citation>
    <scope>NUCLEOTIDE SEQUENCE [LARGE SCALE GENOMIC DNA]</scope>
    <source>
        <strain evidence="3">HPRS24</strain>
    </source>
</reference>
<dbReference type="EMBL" id="AB049735">
    <property type="protein sequence ID" value="BAB16577.1"/>
    <property type="molecule type" value="Genomic_DNA"/>
</dbReference>
<dbReference type="Proteomes" id="UP000095860">
    <property type="component" value="Segment"/>
</dbReference>
<dbReference type="GeneID" id="80532829"/>
<dbReference type="EMBL" id="HQ840738">
    <property type="protein sequence ID" value="AEI00278.1"/>
    <property type="molecule type" value="Genomic_DNA"/>
</dbReference>
<dbReference type="KEGG" id="vg:80532741"/>
<evidence type="ECO:0000313" key="6">
    <source>
        <dbReference type="Proteomes" id="UP000181057"/>
    </source>
</evidence>
<dbReference type="GeneID" id="80532741"/>
<protein>
    <submittedName>
        <fullName evidence="3">R-LORF3 protein</fullName>
    </submittedName>
</protein>
<reference evidence="4" key="3">
    <citation type="submission" date="2018-09" db="EMBL/GenBank/DDBJ databases">
        <title>Genomic sequence analysis of Gallid alphaherpesvirus 3 strain 301B/1.</title>
        <authorList>
            <person name="Kim T."/>
            <person name="Volkening J.D."/>
            <person name="Spatz S.J."/>
        </authorList>
    </citation>
    <scope>NUCLEOTIDE SEQUENCE</scope>
    <source>
        <strain evidence="4">301B/1</strain>
    </source>
</reference>
<reference evidence="2 5" key="2">
    <citation type="journal article" date="2011" name="Virus Genes">
        <title>Comparative genomic sequence analysis of the Marek's disease vaccine strain SB-1.</title>
        <authorList>
            <person name="Spatz S.J."/>
            <person name="Schat K.A."/>
        </authorList>
    </citation>
    <scope>NUCLEOTIDE SEQUENCE [LARGE SCALE GENOMIC DNA]</scope>
    <source>
        <strain evidence="2">SB-1</strain>
    </source>
</reference>
<proteinExistence type="predicted"/>